<dbReference type="VEuPathDB" id="VectorBase:BGLAX_042301"/>
<reference evidence="3" key="1">
    <citation type="submission" date="2020-05" db="UniProtKB">
        <authorList>
            <consortium name="EnsemblMetazoa"/>
        </authorList>
    </citation>
    <scope>IDENTIFICATION</scope>
    <source>
        <strain evidence="3">BB02</strain>
    </source>
</reference>
<keyword evidence="2" id="KW-0449">Lipoprotein</keyword>
<dbReference type="VEuPathDB" id="VectorBase:BGLB036375"/>
<dbReference type="Pfam" id="PF03803">
    <property type="entry name" value="Scramblase"/>
    <property type="match status" value="1"/>
</dbReference>
<sequence length="305" mass="35272">MHQMLYLINHLKKLVYIQSENYLEDFNKCNNGAMDPNISTNQYNSNNSWDLKDVIVQESQVCGLKKTDEDAEYSSDPNGFCEAAQVPTLASRLDHLDEIKVHQHLDVIEVCLGWERNNRYSLYNKDGEQILYVYESAQCVARQCYGSLREFTLIVTDNDDNHLLYLQRPLRCSTRCFYACCCLQELAILTPQEKKESLAVILERWTLMVPQYDVHDPLGSIKFTLQGDCCHYRCCCNIHFTVKSPSGYEMATVCKTWHGCRDVIGARNDFIITYLDGVTREDKVLILGAAFLLDFNYFERHGKCF</sequence>
<organism evidence="3 4">
    <name type="scientific">Biomphalaria glabrata</name>
    <name type="common">Bloodfluke planorb</name>
    <name type="synonym">Freshwater snail</name>
    <dbReference type="NCBI Taxonomy" id="6526"/>
    <lineage>
        <taxon>Eukaryota</taxon>
        <taxon>Metazoa</taxon>
        <taxon>Spiralia</taxon>
        <taxon>Lophotrochozoa</taxon>
        <taxon>Mollusca</taxon>
        <taxon>Gastropoda</taxon>
        <taxon>Heterobranchia</taxon>
        <taxon>Euthyneura</taxon>
        <taxon>Panpulmonata</taxon>
        <taxon>Hygrophila</taxon>
        <taxon>Lymnaeoidea</taxon>
        <taxon>Planorbidae</taxon>
        <taxon>Biomphalaria</taxon>
    </lineage>
</organism>
<evidence type="ECO:0000256" key="2">
    <source>
        <dbReference type="RuleBase" id="RU363116"/>
    </source>
</evidence>
<comment type="similarity">
    <text evidence="1 2">Belongs to the phospholipid scramblase family.</text>
</comment>
<accession>A0A2C9LY94</accession>
<evidence type="ECO:0000313" key="4">
    <source>
        <dbReference type="Proteomes" id="UP000076420"/>
    </source>
</evidence>
<dbReference type="GO" id="GO:0017128">
    <property type="term" value="F:phospholipid scramblase activity"/>
    <property type="evidence" value="ECO:0007669"/>
    <property type="project" value="InterPro"/>
</dbReference>
<name>A0A2C9LY94_BIOGL</name>
<dbReference type="PANTHER" id="PTHR23248:SF9">
    <property type="entry name" value="PHOSPHOLIPID SCRAMBLASE"/>
    <property type="match status" value="1"/>
</dbReference>
<protein>
    <recommendedName>
        <fullName evidence="2">Phospholipid scramblase</fullName>
    </recommendedName>
</protein>
<comment type="function">
    <text evidence="2">May mediate accelerated ATP-independent bidirectional transbilayer migration of phospholipids upon binding calcium ions that results in a loss of phospholipid asymmetry in the plasma membrane.</text>
</comment>
<dbReference type="KEGG" id="bgt:106078837"/>
<proteinExistence type="inferred from homology"/>
<evidence type="ECO:0000313" key="3">
    <source>
        <dbReference type="EnsemblMetazoa" id="BGLB036375-PA"/>
    </source>
</evidence>
<keyword evidence="2" id="KW-0564">Palmitate</keyword>
<evidence type="ECO:0000256" key="1">
    <source>
        <dbReference type="ARBA" id="ARBA00005350"/>
    </source>
</evidence>
<gene>
    <name evidence="3" type="primary">106078837</name>
</gene>
<dbReference type="PANTHER" id="PTHR23248">
    <property type="entry name" value="PHOSPHOLIPID SCRAMBLASE-RELATED"/>
    <property type="match status" value="1"/>
</dbReference>
<dbReference type="AlphaFoldDB" id="A0A2C9LY94"/>
<comment type="cofactor">
    <cofactor evidence="2">
        <name>Ca(2+)</name>
        <dbReference type="ChEBI" id="CHEBI:29108"/>
    </cofactor>
</comment>
<dbReference type="EnsemblMetazoa" id="BGLB036375-RA">
    <property type="protein sequence ID" value="BGLB036375-PA"/>
    <property type="gene ID" value="BGLB036375"/>
</dbReference>
<dbReference type="OrthoDB" id="191150at2759"/>
<dbReference type="InterPro" id="IPR005552">
    <property type="entry name" value="Scramblase"/>
</dbReference>
<dbReference type="Proteomes" id="UP000076420">
    <property type="component" value="Unassembled WGS sequence"/>
</dbReference>
<keyword evidence="2" id="KW-0106">Calcium</keyword>
<dbReference type="GO" id="GO:0005886">
    <property type="term" value="C:plasma membrane"/>
    <property type="evidence" value="ECO:0007669"/>
    <property type="project" value="TreeGrafter"/>
</dbReference>
<dbReference type="SUPFAM" id="SSF54518">
    <property type="entry name" value="Tubby C-terminal domain-like"/>
    <property type="match status" value="1"/>
</dbReference>
<dbReference type="InterPro" id="IPR025659">
    <property type="entry name" value="Tubby-like_C"/>
</dbReference>